<comment type="caution">
    <text evidence="1">The sequence shown here is derived from an EMBL/GenBank/DDBJ whole genome shotgun (WGS) entry which is preliminary data.</text>
</comment>
<organism evidence="1 2">
    <name type="scientific">Paenibacillus contaminans</name>
    <dbReference type="NCBI Taxonomy" id="450362"/>
    <lineage>
        <taxon>Bacteria</taxon>
        <taxon>Bacillati</taxon>
        <taxon>Bacillota</taxon>
        <taxon>Bacilli</taxon>
        <taxon>Bacillales</taxon>
        <taxon>Paenibacillaceae</taxon>
        <taxon>Paenibacillus</taxon>
    </lineage>
</organism>
<sequence length="477" mass="52451">MTPNGFDDALGTLAFFLRYACNLTASAFPVLTANRRAGRTTEREIVLLGDSHSWGQGSPDFDGLHIYSPHMAVPYNKGYYARLSRHVEQKLEMTQAAVLPFSAEALLQGRFREGRYEISGPLEAPGFYSHEANRDKAFEHLGYLAEDGKFGHGVFVLDLPESGEKSEEPCCSLTMDAHARKLFIAIAAGPHGAKLEIKLRTPPYYVKPPAFPKVYRVSAGQLLEVVWPEAETAAPDSVIIDTYSESLSEYVYCIDYGTKQKGTILLRHAGAHDAADASGLGGLTLAGPSVLIRGIVYDGNRIRNFAMGGHTVGQWLGDGTLSFHNESYPHADELLDYIPFTPTLAVIQAPVVNEYLRQTELSSFTHHLSLLIGKLNGHLNPSGSRKMDVLVFTTPGDQNILYRGAASLPNTYSSYYEAVHRFCLSSGCGFIDFQRYFADAVEAGLDHELLYDDAIHPSPFVNEFIAKGLTGAFDLLW</sequence>
<dbReference type="SUPFAM" id="SSF52266">
    <property type="entry name" value="SGNH hydrolase"/>
    <property type="match status" value="1"/>
</dbReference>
<accession>A0A329MPS6</accession>
<evidence type="ECO:0000313" key="2">
    <source>
        <dbReference type="Proteomes" id="UP000250369"/>
    </source>
</evidence>
<dbReference type="AlphaFoldDB" id="A0A329MPS6"/>
<keyword evidence="2" id="KW-1185">Reference proteome</keyword>
<dbReference type="EMBL" id="QMFB01000003">
    <property type="protein sequence ID" value="RAV21971.1"/>
    <property type="molecule type" value="Genomic_DNA"/>
</dbReference>
<protein>
    <submittedName>
        <fullName evidence="1">Uncharacterized protein</fullName>
    </submittedName>
</protein>
<dbReference type="RefSeq" id="WP_113030282.1">
    <property type="nucleotide sequence ID" value="NZ_QMFB01000003.1"/>
</dbReference>
<evidence type="ECO:0000313" key="1">
    <source>
        <dbReference type="EMBL" id="RAV21971.1"/>
    </source>
</evidence>
<gene>
    <name evidence="1" type="ORF">DQG23_07985</name>
</gene>
<dbReference type="InterPro" id="IPR036514">
    <property type="entry name" value="SGNH_hydro_sf"/>
</dbReference>
<dbReference type="Gene3D" id="3.40.50.1110">
    <property type="entry name" value="SGNH hydrolase"/>
    <property type="match status" value="1"/>
</dbReference>
<name>A0A329MPS6_9BACL</name>
<dbReference type="Proteomes" id="UP000250369">
    <property type="component" value="Unassembled WGS sequence"/>
</dbReference>
<proteinExistence type="predicted"/>
<reference evidence="1 2" key="1">
    <citation type="journal article" date="2009" name="Int. J. Syst. Evol. Microbiol.">
        <title>Paenibacillus contaminans sp. nov., isolated from a contaminated laboratory plate.</title>
        <authorList>
            <person name="Chou J.H."/>
            <person name="Lee J.H."/>
            <person name="Lin M.C."/>
            <person name="Chang P.S."/>
            <person name="Arun A.B."/>
            <person name="Young C.C."/>
            <person name="Chen W.M."/>
        </authorList>
    </citation>
    <scope>NUCLEOTIDE SEQUENCE [LARGE SCALE GENOMIC DNA]</scope>
    <source>
        <strain evidence="1 2">CKOBP-6</strain>
    </source>
</reference>
<dbReference type="OrthoDB" id="2558242at2"/>